<dbReference type="Pfam" id="PF00990">
    <property type="entry name" value="GGDEF"/>
    <property type="match status" value="1"/>
</dbReference>
<feature type="domain" description="GGDEF" evidence="4">
    <location>
        <begin position="317"/>
        <end position="458"/>
    </location>
</feature>
<dbReference type="GO" id="GO:0005886">
    <property type="term" value="C:plasma membrane"/>
    <property type="evidence" value="ECO:0007669"/>
    <property type="project" value="TreeGrafter"/>
</dbReference>
<comment type="caution">
    <text evidence="2">Lacks conserved residue(s) required for the propagation of feature annotation.</text>
</comment>
<feature type="modified residue" description="4-aspartylphosphate" evidence="2">
    <location>
        <position position="197"/>
    </location>
</feature>
<organism evidence="5 6">
    <name type="scientific">Paracoccus thiocyanatus</name>
    <dbReference type="NCBI Taxonomy" id="34006"/>
    <lineage>
        <taxon>Bacteria</taxon>
        <taxon>Pseudomonadati</taxon>
        <taxon>Pseudomonadota</taxon>
        <taxon>Alphaproteobacteria</taxon>
        <taxon>Rhodobacterales</taxon>
        <taxon>Paracoccaceae</taxon>
        <taxon>Paracoccus</taxon>
    </lineage>
</organism>
<keyword evidence="2" id="KW-0597">Phosphoprotein</keyword>
<feature type="domain" description="Response regulatory" evidence="3">
    <location>
        <begin position="4"/>
        <end position="117"/>
    </location>
</feature>
<proteinExistence type="predicted"/>
<dbReference type="OrthoDB" id="9812260at2"/>
<dbReference type="SMART" id="SM00267">
    <property type="entry name" value="GGDEF"/>
    <property type="match status" value="1"/>
</dbReference>
<dbReference type="FunFam" id="3.30.70.270:FF:000001">
    <property type="entry name" value="Diguanylate cyclase domain protein"/>
    <property type="match status" value="1"/>
</dbReference>
<evidence type="ECO:0000313" key="5">
    <source>
        <dbReference type="EMBL" id="SIP87717.1"/>
    </source>
</evidence>
<dbReference type="SMART" id="SM00448">
    <property type="entry name" value="REC"/>
    <property type="match status" value="1"/>
</dbReference>
<dbReference type="CDD" id="cd01949">
    <property type="entry name" value="GGDEF"/>
    <property type="match status" value="1"/>
</dbReference>
<dbReference type="NCBIfam" id="TIGR00254">
    <property type="entry name" value="GGDEF"/>
    <property type="match status" value="1"/>
</dbReference>
<dbReference type="Gene3D" id="3.30.70.270">
    <property type="match status" value="1"/>
</dbReference>
<dbReference type="InterPro" id="IPR050469">
    <property type="entry name" value="Diguanylate_Cyclase"/>
</dbReference>
<dbReference type="SUPFAM" id="SSF55073">
    <property type="entry name" value="Nucleotide cyclase"/>
    <property type="match status" value="1"/>
</dbReference>
<dbReference type="SUPFAM" id="SSF52172">
    <property type="entry name" value="CheY-like"/>
    <property type="match status" value="2"/>
</dbReference>
<dbReference type="InterPro" id="IPR001789">
    <property type="entry name" value="Sig_transdc_resp-reg_receiver"/>
</dbReference>
<reference evidence="5 6" key="1">
    <citation type="submission" date="2017-01" db="EMBL/GenBank/DDBJ databases">
        <authorList>
            <person name="Varghese N."/>
            <person name="Submissions S."/>
        </authorList>
    </citation>
    <scope>NUCLEOTIDE SEQUENCE [LARGE SCALE GENOMIC DNA]</scope>
    <source>
        <strain evidence="5 6">ATCC 700171</strain>
    </source>
</reference>
<gene>
    <name evidence="5" type="ORF">SAMN05421641_101143</name>
</gene>
<dbReference type="InterPro" id="IPR029787">
    <property type="entry name" value="Nucleotide_cyclase"/>
</dbReference>
<dbReference type="PROSITE" id="PS50110">
    <property type="entry name" value="RESPONSE_REGULATORY"/>
    <property type="match status" value="2"/>
</dbReference>
<evidence type="ECO:0000259" key="4">
    <source>
        <dbReference type="PROSITE" id="PS50887"/>
    </source>
</evidence>
<evidence type="ECO:0000256" key="2">
    <source>
        <dbReference type="PROSITE-ProRule" id="PRU00169"/>
    </source>
</evidence>
<dbReference type="EMBL" id="FTMK01000001">
    <property type="protein sequence ID" value="SIP87717.1"/>
    <property type="molecule type" value="Genomic_DNA"/>
</dbReference>
<dbReference type="InterPro" id="IPR011006">
    <property type="entry name" value="CheY-like_superfamily"/>
</dbReference>
<evidence type="ECO:0000256" key="1">
    <source>
        <dbReference type="ARBA" id="ARBA00012528"/>
    </source>
</evidence>
<dbReference type="InterPro" id="IPR000160">
    <property type="entry name" value="GGDEF_dom"/>
</dbReference>
<dbReference type="AlphaFoldDB" id="A0A1N6N6R4"/>
<sequence>MAGRILVVDGVPTNRITLKVRLASACYEVATATTGAEALRIARQTHPQIVLIGDSLPDMAAAALCAALRALPCGADLPVLVQASGAGRIAALAAGATALIDSASDELALLARIRGLMRNEYGGLDQPAPGLAEAPAGFAPADRPRAVFVADQPATALGWRHALRDRVDFSISVREPEQALAEAVSHHGADLYLIAADIQQPGDGLRLLSELRSRPGTREAAVVIALRPGRADMMPVALDLGAGDVLNWDLARADAAPETAMRLQAQLARKQEADRRRHETLRHMRWAMTDPLTGLHNRRFALPRLAGLAAAAQESQADLAVMLLDLDRFKQVNDRHGHAAGDAVLAEVAARMAAALPEGALLARIGGEEFLAVLPDCPPRAARLVAEDLRRAVMSAPISLPQGCARTELGVTISVGVAVGRGGPHLPPLDPQALLAGADRALLSAKSAGRNRIVVAAPEIAA</sequence>
<name>A0A1N6N6R4_9RHOB</name>
<protein>
    <recommendedName>
        <fullName evidence="1">diguanylate cyclase</fullName>
        <ecNumber evidence="1">2.7.7.65</ecNumber>
    </recommendedName>
</protein>
<dbReference type="GO" id="GO:1902201">
    <property type="term" value="P:negative regulation of bacterial-type flagellum-dependent cell motility"/>
    <property type="evidence" value="ECO:0007669"/>
    <property type="project" value="TreeGrafter"/>
</dbReference>
<dbReference type="EC" id="2.7.7.65" evidence="1"/>
<dbReference type="GO" id="GO:0052621">
    <property type="term" value="F:diguanylate cyclase activity"/>
    <property type="evidence" value="ECO:0007669"/>
    <property type="project" value="UniProtKB-EC"/>
</dbReference>
<dbReference type="PANTHER" id="PTHR45138">
    <property type="entry name" value="REGULATORY COMPONENTS OF SENSORY TRANSDUCTION SYSTEM"/>
    <property type="match status" value="1"/>
</dbReference>
<evidence type="ECO:0000259" key="3">
    <source>
        <dbReference type="PROSITE" id="PS50110"/>
    </source>
</evidence>
<dbReference type="PANTHER" id="PTHR45138:SF24">
    <property type="entry name" value="DIGUANYLATE CYCLASE DGCC-RELATED"/>
    <property type="match status" value="1"/>
</dbReference>
<dbReference type="RefSeq" id="WP_149763496.1">
    <property type="nucleotide sequence ID" value="NZ_FTMK01000001.1"/>
</dbReference>
<dbReference type="Pfam" id="PF00072">
    <property type="entry name" value="Response_reg"/>
    <property type="match status" value="1"/>
</dbReference>
<dbReference type="GO" id="GO:0000160">
    <property type="term" value="P:phosphorelay signal transduction system"/>
    <property type="evidence" value="ECO:0007669"/>
    <property type="project" value="InterPro"/>
</dbReference>
<dbReference type="Proteomes" id="UP000323956">
    <property type="component" value="Unassembled WGS sequence"/>
</dbReference>
<dbReference type="InterPro" id="IPR043128">
    <property type="entry name" value="Rev_trsase/Diguanyl_cyclase"/>
</dbReference>
<dbReference type="GO" id="GO:0043709">
    <property type="term" value="P:cell adhesion involved in single-species biofilm formation"/>
    <property type="evidence" value="ECO:0007669"/>
    <property type="project" value="TreeGrafter"/>
</dbReference>
<feature type="domain" description="Response regulatory" evidence="3">
    <location>
        <begin position="145"/>
        <end position="263"/>
    </location>
</feature>
<evidence type="ECO:0000313" key="6">
    <source>
        <dbReference type="Proteomes" id="UP000323956"/>
    </source>
</evidence>
<accession>A0A1N6N6R4</accession>
<dbReference type="Gene3D" id="3.40.50.2300">
    <property type="match status" value="1"/>
</dbReference>
<dbReference type="PROSITE" id="PS50887">
    <property type="entry name" value="GGDEF"/>
    <property type="match status" value="1"/>
</dbReference>